<dbReference type="InParanoid" id="A0A3Q7I003"/>
<reference evidence="1" key="1">
    <citation type="journal article" date="2012" name="Nature">
        <title>The tomato genome sequence provides insights into fleshy fruit evolution.</title>
        <authorList>
            <consortium name="Tomato Genome Consortium"/>
        </authorList>
    </citation>
    <scope>NUCLEOTIDE SEQUENCE [LARGE SCALE GENOMIC DNA]</scope>
    <source>
        <strain evidence="1">cv. Heinz 1706</strain>
    </source>
</reference>
<sequence>MDVDNHQELISQPYFTMKHQSHAMNDLNSKKFLVSQWHVGKDVMFDFFSSDLSSAQPAIEDIEKLNCPPYCKP</sequence>
<reference evidence="1" key="2">
    <citation type="submission" date="2019-01" db="UniProtKB">
        <authorList>
            <consortium name="EnsemblPlants"/>
        </authorList>
    </citation>
    <scope>IDENTIFICATION</scope>
    <source>
        <strain evidence="1">cv. Heinz 1706</strain>
    </source>
</reference>
<dbReference type="Gramene" id="Solyc09g010915.1.1">
    <property type="protein sequence ID" value="Solyc09g010915.1.1"/>
    <property type="gene ID" value="Solyc09g010915.1"/>
</dbReference>
<evidence type="ECO:0000313" key="1">
    <source>
        <dbReference type="EnsemblPlants" id="Solyc09g010915.1.1"/>
    </source>
</evidence>
<organism evidence="1">
    <name type="scientific">Solanum lycopersicum</name>
    <name type="common">Tomato</name>
    <name type="synonym">Lycopersicon esculentum</name>
    <dbReference type="NCBI Taxonomy" id="4081"/>
    <lineage>
        <taxon>Eukaryota</taxon>
        <taxon>Viridiplantae</taxon>
        <taxon>Streptophyta</taxon>
        <taxon>Embryophyta</taxon>
        <taxon>Tracheophyta</taxon>
        <taxon>Spermatophyta</taxon>
        <taxon>Magnoliopsida</taxon>
        <taxon>eudicotyledons</taxon>
        <taxon>Gunneridae</taxon>
        <taxon>Pentapetalae</taxon>
        <taxon>asterids</taxon>
        <taxon>lamiids</taxon>
        <taxon>Solanales</taxon>
        <taxon>Solanaceae</taxon>
        <taxon>Solanoideae</taxon>
        <taxon>Solaneae</taxon>
        <taxon>Solanum</taxon>
        <taxon>Solanum subgen. Lycopersicon</taxon>
    </lineage>
</organism>
<protein>
    <submittedName>
        <fullName evidence="1">Uncharacterized protein</fullName>
    </submittedName>
</protein>
<keyword evidence="2" id="KW-1185">Reference proteome</keyword>
<dbReference type="EnsemblPlants" id="Solyc09g010915.1.1">
    <property type="protein sequence ID" value="Solyc09g010915.1.1"/>
    <property type="gene ID" value="Solyc09g010915.1"/>
</dbReference>
<accession>A0A3Q7I003</accession>
<dbReference type="Proteomes" id="UP000004994">
    <property type="component" value="Chromosome 9"/>
</dbReference>
<proteinExistence type="predicted"/>
<evidence type="ECO:0000313" key="2">
    <source>
        <dbReference type="Proteomes" id="UP000004994"/>
    </source>
</evidence>
<dbReference type="AlphaFoldDB" id="A0A3Q7I003"/>
<name>A0A3Q7I003_SOLLC</name>
<dbReference type="OMA" id="KHQSHAM"/>